<dbReference type="Proteomes" id="UP000198658">
    <property type="component" value="Unassembled WGS sequence"/>
</dbReference>
<proteinExistence type="predicted"/>
<dbReference type="RefSeq" id="WP_091387271.1">
    <property type="nucleotide sequence ID" value="NZ_FNQO01000002.1"/>
</dbReference>
<dbReference type="Pfam" id="PF05742">
    <property type="entry name" value="TANGO2"/>
    <property type="match status" value="1"/>
</dbReference>
<evidence type="ECO:0000313" key="2">
    <source>
        <dbReference type="Proteomes" id="UP000198658"/>
    </source>
</evidence>
<name>A0A1H3YGU4_9GAMM</name>
<keyword evidence="2" id="KW-1185">Reference proteome</keyword>
<dbReference type="PANTHER" id="PTHR17985:SF8">
    <property type="entry name" value="TRANSPORT AND GOLGI ORGANIZATION PROTEIN 2 HOMOLOG"/>
    <property type="match status" value="1"/>
</dbReference>
<dbReference type="InterPro" id="IPR008551">
    <property type="entry name" value="TANGO2"/>
</dbReference>
<accession>A0A1H3YGU4</accession>
<sequence length="271" mass="29025">MCLLLFAYRCHPEYPLLLLANRDEFYDRPSTPAGPWAEGKFIAGRDLEAGGTWAGMARGRAAAVTNIREPGRPTPAEPLSRGDIPRNFLLSSMAPRHYADSLQVSRYRGFNALLFQLGADSELVCAGNRHTPFAFTTGVHGISNGAPDAPWPKVEKGKAGLARLIEGIDGAVSEDNFVSPALELLQDRATAPPAQLPDTGVGHAMEMALSPLFVQIEVGDSPESPRGGGSGGYGTRASTLIAIDRRGASQLWERTYIAGTAAEPLRHFSLD</sequence>
<organism evidence="1 2">
    <name type="scientific">Microbulbifer marinus</name>
    <dbReference type="NCBI Taxonomy" id="658218"/>
    <lineage>
        <taxon>Bacteria</taxon>
        <taxon>Pseudomonadati</taxon>
        <taxon>Pseudomonadota</taxon>
        <taxon>Gammaproteobacteria</taxon>
        <taxon>Cellvibrionales</taxon>
        <taxon>Microbulbiferaceae</taxon>
        <taxon>Microbulbifer</taxon>
    </lineage>
</organism>
<dbReference type="STRING" id="658218.SAMN05216562_1726"/>
<reference evidence="2" key="1">
    <citation type="submission" date="2016-10" db="EMBL/GenBank/DDBJ databases">
        <authorList>
            <person name="Varghese N."/>
            <person name="Submissions S."/>
        </authorList>
    </citation>
    <scope>NUCLEOTIDE SEQUENCE [LARGE SCALE GENOMIC DNA]</scope>
    <source>
        <strain evidence="2">CGMCC 1.10657</strain>
    </source>
</reference>
<protein>
    <submittedName>
        <fullName evidence="1">Uncharacterized conserved protein, contains NRDE domain</fullName>
    </submittedName>
</protein>
<dbReference type="OrthoDB" id="4380123at2"/>
<gene>
    <name evidence="1" type="ORF">SAMN05216562_1726</name>
</gene>
<dbReference type="AlphaFoldDB" id="A0A1H3YGU4"/>
<dbReference type="PANTHER" id="PTHR17985">
    <property type="entry name" value="SER/THR-RICH PROTEIN T10 IN DGCR REGION"/>
    <property type="match status" value="1"/>
</dbReference>
<dbReference type="EMBL" id="FNQO01000002">
    <property type="protein sequence ID" value="SEA10148.1"/>
    <property type="molecule type" value="Genomic_DNA"/>
</dbReference>
<evidence type="ECO:0000313" key="1">
    <source>
        <dbReference type="EMBL" id="SEA10148.1"/>
    </source>
</evidence>